<dbReference type="InterPro" id="IPR013320">
    <property type="entry name" value="ConA-like_dom_sf"/>
</dbReference>
<protein>
    <recommendedName>
        <fullName evidence="4">LamG domain-containing protein</fullName>
    </recommendedName>
</protein>
<keyword evidence="3" id="KW-1185">Reference proteome</keyword>
<dbReference type="NCBIfam" id="TIGR02595">
    <property type="entry name" value="PEP_CTERM"/>
    <property type="match status" value="1"/>
</dbReference>
<proteinExistence type="predicted"/>
<reference evidence="2 3" key="1">
    <citation type="submission" date="2024-02" db="EMBL/GenBank/DDBJ databases">
        <title>Rubritalea halochordaticola NBRC 107102.</title>
        <authorList>
            <person name="Ichikawa N."/>
            <person name="Katano-Makiyama Y."/>
            <person name="Hidaka K."/>
        </authorList>
    </citation>
    <scope>NUCLEOTIDE SEQUENCE [LARGE SCALE GENOMIC DNA]</scope>
    <source>
        <strain evidence="2 3">NBRC 107102</strain>
    </source>
</reference>
<feature type="chain" id="PRO_5045636793" description="LamG domain-containing protein" evidence="1">
    <location>
        <begin position="23"/>
        <end position="249"/>
    </location>
</feature>
<dbReference type="EMBL" id="BAABRL010000002">
    <property type="protein sequence ID" value="GAA5494599.1"/>
    <property type="molecule type" value="Genomic_DNA"/>
</dbReference>
<comment type="caution">
    <text evidence="2">The sequence shown here is derived from an EMBL/GenBank/DDBJ whole genome shotgun (WGS) entry which is preliminary data.</text>
</comment>
<evidence type="ECO:0000313" key="3">
    <source>
        <dbReference type="Proteomes" id="UP001424741"/>
    </source>
</evidence>
<keyword evidence="1" id="KW-0732">Signal</keyword>
<organism evidence="2 3">
    <name type="scientific">Rubritalea halochordaticola</name>
    <dbReference type="NCBI Taxonomy" id="714537"/>
    <lineage>
        <taxon>Bacteria</taxon>
        <taxon>Pseudomonadati</taxon>
        <taxon>Verrucomicrobiota</taxon>
        <taxon>Verrucomicrobiia</taxon>
        <taxon>Verrucomicrobiales</taxon>
        <taxon>Rubritaleaceae</taxon>
        <taxon>Rubritalea</taxon>
    </lineage>
</organism>
<evidence type="ECO:0008006" key="4">
    <source>
        <dbReference type="Google" id="ProtNLM"/>
    </source>
</evidence>
<gene>
    <name evidence="2" type="ORF">Rhal01_00762</name>
</gene>
<feature type="signal peptide" evidence="1">
    <location>
        <begin position="1"/>
        <end position="22"/>
    </location>
</feature>
<dbReference type="Proteomes" id="UP001424741">
    <property type="component" value="Unassembled WGS sequence"/>
</dbReference>
<dbReference type="InterPro" id="IPR013424">
    <property type="entry name" value="Ice-binding_C"/>
</dbReference>
<sequence>MPFYLKYIYPALLISTSQAALVAHYDFADGNLLDNEVDGNYTLTEFFDGSGAVTTNPDGSALFPGNDGTNEAYLETLGPGGSPTFTVSLWIKTDDWTQGSFQGIFSNNISSAASFSWQLDSSGGDIRVAGTGASTSTSAAALNTDSWYHFVVRKTSTDLELYITEQGAGTANLASSVAGSPGGLQYFRLGANRNTDSLFRMDMANVKIYTDDDVSIDSLLAEGPELIPEPSTSLLFSLSSITLLLRRRR</sequence>
<dbReference type="SUPFAM" id="SSF49899">
    <property type="entry name" value="Concanavalin A-like lectins/glucanases"/>
    <property type="match status" value="1"/>
</dbReference>
<accession>A0ABP9UZ15</accession>
<evidence type="ECO:0000313" key="2">
    <source>
        <dbReference type="EMBL" id="GAA5494599.1"/>
    </source>
</evidence>
<dbReference type="RefSeq" id="WP_346187538.1">
    <property type="nucleotide sequence ID" value="NZ_BAABRL010000002.1"/>
</dbReference>
<dbReference type="Gene3D" id="2.60.120.200">
    <property type="match status" value="1"/>
</dbReference>
<evidence type="ECO:0000256" key="1">
    <source>
        <dbReference type="SAM" id="SignalP"/>
    </source>
</evidence>
<name>A0ABP9UZ15_9BACT</name>
<dbReference type="Pfam" id="PF13385">
    <property type="entry name" value="Laminin_G_3"/>
    <property type="match status" value="1"/>
</dbReference>